<keyword evidence="6 7" id="KW-0131">Cell cycle</keyword>
<evidence type="ECO:0000256" key="3">
    <source>
        <dbReference type="ARBA" id="ARBA00022692"/>
    </source>
</evidence>
<feature type="transmembrane region" description="Helical" evidence="7">
    <location>
        <begin position="66"/>
        <end position="85"/>
    </location>
</feature>
<evidence type="ECO:0000256" key="7">
    <source>
        <dbReference type="HAMAP-Rule" id="MF_00631"/>
    </source>
</evidence>
<dbReference type="GO" id="GO:0005886">
    <property type="term" value="C:plasma membrane"/>
    <property type="evidence" value="ECO:0007669"/>
    <property type="project" value="UniProtKB-SubCell"/>
</dbReference>
<keyword evidence="3 7" id="KW-0812">Transmembrane</keyword>
<dbReference type="HAMAP" id="MF_00631">
    <property type="entry name" value="CrgA"/>
    <property type="match status" value="1"/>
</dbReference>
<dbReference type="Proteomes" id="UP000632289">
    <property type="component" value="Unassembled WGS sequence"/>
</dbReference>
<accession>A0A927IEV8</accession>
<evidence type="ECO:0000313" key="9">
    <source>
        <dbReference type="EMBL" id="MBD3934305.1"/>
    </source>
</evidence>
<keyword evidence="5 7" id="KW-0472">Membrane</keyword>
<comment type="similarity">
    <text evidence="7">Belongs to the CrgA family.</text>
</comment>
<evidence type="ECO:0000256" key="4">
    <source>
        <dbReference type="ARBA" id="ARBA00022989"/>
    </source>
</evidence>
<feature type="compositionally biased region" description="Basic residues" evidence="8">
    <location>
        <begin position="1"/>
        <end position="10"/>
    </location>
</feature>
<sequence>MPKSRIRKKKDGYTQPEAKRSNKIDLSSGRSWVAPLMLAMFAIGLAWIVVFYLTEGSLPVDALGNWNIVVGFGFIAVGFVVSTQWK</sequence>
<proteinExistence type="inferred from homology"/>
<keyword evidence="1 7" id="KW-1003">Cell membrane</keyword>
<dbReference type="AlphaFoldDB" id="A0A927IEV8"/>
<comment type="subcellular location">
    <subcellularLocation>
        <location evidence="7">Cell membrane</location>
        <topology evidence="7">Multi-pass membrane protein</topology>
    </subcellularLocation>
</comment>
<keyword evidence="10" id="KW-1185">Reference proteome</keyword>
<organism evidence="9 10">
    <name type="scientific">Streptomyces chumphonensis</name>
    <dbReference type="NCBI Taxonomy" id="1214925"/>
    <lineage>
        <taxon>Bacteria</taxon>
        <taxon>Bacillati</taxon>
        <taxon>Actinomycetota</taxon>
        <taxon>Actinomycetes</taxon>
        <taxon>Kitasatosporales</taxon>
        <taxon>Streptomycetaceae</taxon>
        <taxon>Streptomyces</taxon>
    </lineage>
</organism>
<dbReference type="InterPro" id="IPR009619">
    <property type="entry name" value="CrgA"/>
</dbReference>
<name>A0A927IEV8_9ACTN</name>
<dbReference type="EMBL" id="JACXYU010000015">
    <property type="protein sequence ID" value="MBD3934305.1"/>
    <property type="molecule type" value="Genomic_DNA"/>
</dbReference>
<protein>
    <recommendedName>
        <fullName evidence="7">Cell division protein CrgA</fullName>
    </recommendedName>
</protein>
<evidence type="ECO:0000256" key="5">
    <source>
        <dbReference type="ARBA" id="ARBA00023136"/>
    </source>
</evidence>
<dbReference type="RefSeq" id="WP_191211600.1">
    <property type="nucleotide sequence ID" value="NZ_BAABKL010000002.1"/>
</dbReference>
<evidence type="ECO:0000256" key="6">
    <source>
        <dbReference type="ARBA" id="ARBA00023306"/>
    </source>
</evidence>
<dbReference type="Pfam" id="PF06781">
    <property type="entry name" value="CrgA"/>
    <property type="match status" value="1"/>
</dbReference>
<feature type="region of interest" description="Disordered" evidence="8">
    <location>
        <begin position="1"/>
        <end position="20"/>
    </location>
</feature>
<evidence type="ECO:0000256" key="1">
    <source>
        <dbReference type="ARBA" id="ARBA00022475"/>
    </source>
</evidence>
<evidence type="ECO:0000256" key="8">
    <source>
        <dbReference type="SAM" id="MobiDB-lite"/>
    </source>
</evidence>
<comment type="function">
    <text evidence="7">Involved in cell division.</text>
</comment>
<dbReference type="GO" id="GO:0051301">
    <property type="term" value="P:cell division"/>
    <property type="evidence" value="ECO:0007669"/>
    <property type="project" value="UniProtKB-UniRule"/>
</dbReference>
<evidence type="ECO:0000256" key="2">
    <source>
        <dbReference type="ARBA" id="ARBA00022618"/>
    </source>
</evidence>
<comment type="caution">
    <text evidence="9">The sequence shown here is derived from an EMBL/GenBank/DDBJ whole genome shotgun (WGS) entry which is preliminary data.</text>
</comment>
<reference evidence="9" key="1">
    <citation type="submission" date="2020-09" db="EMBL/GenBank/DDBJ databases">
        <title>Secondary metabolite and genome analysis of marine Streptomyces chumphonensis KK1-2T.</title>
        <authorList>
            <person name="Phongsopitanun W."/>
            <person name="Kanchanasin P."/>
            <person name="Pittayakhajonwut P."/>
            <person name="Suwanborirux K."/>
            <person name="Tanasupawat S."/>
        </authorList>
    </citation>
    <scope>NUCLEOTIDE SEQUENCE</scope>
    <source>
        <strain evidence="9">KK1-2</strain>
    </source>
</reference>
<evidence type="ECO:0000313" key="10">
    <source>
        <dbReference type="Proteomes" id="UP000632289"/>
    </source>
</evidence>
<keyword evidence="2 7" id="KW-0132">Cell division</keyword>
<keyword evidence="4 7" id="KW-1133">Transmembrane helix</keyword>
<gene>
    <name evidence="7 9" type="primary">crgA</name>
    <name evidence="9" type="ORF">IF129_22425</name>
</gene>
<feature type="transmembrane region" description="Helical" evidence="7">
    <location>
        <begin position="32"/>
        <end position="54"/>
    </location>
</feature>
<dbReference type="NCBIfam" id="NF002595">
    <property type="entry name" value="PRK02251.2-1"/>
    <property type="match status" value="1"/>
</dbReference>